<name>A0A1Q2CMN5_9ACTN</name>
<accession>A0A1Q2CMN5</accession>
<dbReference type="OrthoDB" id="1452819at2"/>
<dbReference type="EMBL" id="CP019606">
    <property type="protein sequence ID" value="AQP47379.1"/>
    <property type="molecule type" value="Genomic_DNA"/>
</dbReference>
<evidence type="ECO:0000256" key="1">
    <source>
        <dbReference type="SAM" id="MobiDB-lite"/>
    </source>
</evidence>
<dbReference type="PANTHER" id="PTHR35609:SF1">
    <property type="entry name" value="MACRO DOMAIN-CONTAINING PROTEIN"/>
    <property type="match status" value="1"/>
</dbReference>
<dbReference type="AlphaFoldDB" id="A0A1Q2CMN5"/>
<evidence type="ECO:0000313" key="3">
    <source>
        <dbReference type="Proteomes" id="UP000188145"/>
    </source>
</evidence>
<organism evidence="2 3">
    <name type="scientific">Tessaracoccus aquimaris</name>
    <dbReference type="NCBI Taxonomy" id="1332264"/>
    <lineage>
        <taxon>Bacteria</taxon>
        <taxon>Bacillati</taxon>
        <taxon>Actinomycetota</taxon>
        <taxon>Actinomycetes</taxon>
        <taxon>Propionibacteriales</taxon>
        <taxon>Propionibacteriaceae</taxon>
        <taxon>Tessaracoccus</taxon>
    </lineage>
</organism>
<reference evidence="3" key="1">
    <citation type="submission" date="2017-02" db="EMBL/GenBank/DDBJ databases">
        <title>Tessaracoccus aquaemaris sp. nov., isolated from the intestine of a Korean rockfish, Sebastes schlegelii, in a marine aquaculture pond.</title>
        <authorList>
            <person name="Tak E.J."/>
            <person name="Bae J.-W."/>
        </authorList>
    </citation>
    <scope>NUCLEOTIDE SEQUENCE [LARGE SCALE GENOMIC DNA]</scope>
    <source>
        <strain evidence="3">NSG39</strain>
    </source>
</reference>
<dbReference type="PANTHER" id="PTHR35609">
    <property type="entry name" value="MACRO DOMAIN-CONTAINING PROTEIN"/>
    <property type="match status" value="1"/>
</dbReference>
<dbReference type="Proteomes" id="UP000188145">
    <property type="component" value="Chromosome"/>
</dbReference>
<gene>
    <name evidence="2" type="ORF">BW730_07560</name>
</gene>
<keyword evidence="3" id="KW-1185">Reference proteome</keyword>
<dbReference type="RefSeq" id="WP_077685708.1">
    <property type="nucleotide sequence ID" value="NZ_CP019606.1"/>
</dbReference>
<evidence type="ECO:0000313" key="2">
    <source>
        <dbReference type="EMBL" id="AQP47379.1"/>
    </source>
</evidence>
<dbReference type="STRING" id="1332264.BW730_07560"/>
<protein>
    <submittedName>
        <fullName evidence="2">Uncharacterized protein</fullName>
    </submittedName>
</protein>
<proteinExistence type="predicted"/>
<feature type="region of interest" description="Disordered" evidence="1">
    <location>
        <begin position="55"/>
        <end position="75"/>
    </location>
</feature>
<sequence length="338" mass="35358">MQENWFSRIVGFDESAGPDAVRARLRVEDGRLVSDASERRPAVGTLTLPSLAELSSARPDSGRAGSLAATQGEARAMHADPANSGALIQVASQFNLLEMVSPSVTPDDGVGRYEWDHTQGPACAMAAGAATIYRNYLVPVDGGQGQSATRQLDALADLGAALSEATGLAPVELWRMRNGYALCTDEGLTAIAAHLRDLGEEELDDLRGRLRIGLVSDAEVTDVASGEQRVSQALCSALPIAYGANSTHPGWEPFARLVLEASYEATLLAGLANPHSDRVLLTAVGGGVFGNDPSWIASAITRAMGRVSGVEAVVVSYASIPAWATRISGDYPPGSLFG</sequence>
<dbReference type="KEGG" id="tes:BW730_07560"/>